<accession>A0A087DKS2</accession>
<gene>
    <name evidence="1" type="ORF">BSTEL_1155</name>
</gene>
<evidence type="ECO:0000313" key="1">
    <source>
        <dbReference type="EMBL" id="KFI96122.1"/>
    </source>
</evidence>
<evidence type="ECO:0000313" key="2">
    <source>
        <dbReference type="Proteomes" id="UP000029004"/>
    </source>
</evidence>
<dbReference type="AlphaFoldDB" id="A0A087DKS2"/>
<dbReference type="Proteomes" id="UP000029004">
    <property type="component" value="Unassembled WGS sequence"/>
</dbReference>
<dbReference type="OrthoDB" id="3240705at2"/>
<protein>
    <submittedName>
        <fullName evidence="1">Uncharacterized protein</fullName>
    </submittedName>
</protein>
<proteinExistence type="predicted"/>
<keyword evidence="2" id="KW-1185">Reference proteome</keyword>
<organism evidence="1 2">
    <name type="scientific">Bifidobacterium stellenboschense</name>
    <dbReference type="NCBI Taxonomy" id="762211"/>
    <lineage>
        <taxon>Bacteria</taxon>
        <taxon>Bacillati</taxon>
        <taxon>Actinomycetota</taxon>
        <taxon>Actinomycetes</taxon>
        <taxon>Bifidobacteriales</taxon>
        <taxon>Bifidobacteriaceae</taxon>
        <taxon>Bifidobacterium</taxon>
    </lineage>
</organism>
<dbReference type="eggNOG" id="ENOG50323VH">
    <property type="taxonomic scope" value="Bacteria"/>
</dbReference>
<reference evidence="1 2" key="1">
    <citation type="submission" date="2014-03" db="EMBL/GenBank/DDBJ databases">
        <title>Genomics of Bifidobacteria.</title>
        <authorList>
            <person name="Ventura M."/>
            <person name="Milani C."/>
            <person name="Lugli G.A."/>
        </authorList>
    </citation>
    <scope>NUCLEOTIDE SEQUENCE [LARGE SCALE GENOMIC DNA]</scope>
    <source>
        <strain evidence="1 2">DSM 23968</strain>
    </source>
</reference>
<comment type="caution">
    <text evidence="1">The sequence shown here is derived from an EMBL/GenBank/DDBJ whole genome shotgun (WGS) entry which is preliminary data.</text>
</comment>
<dbReference type="EMBL" id="JGZP01000015">
    <property type="protein sequence ID" value="KFI96122.1"/>
    <property type="molecule type" value="Genomic_DNA"/>
</dbReference>
<name>A0A087DKS2_9BIFI</name>
<dbReference type="STRING" id="762211.BSTEL_1155"/>
<sequence>MGYLAYMRANRPGWSRMHWKNRGWDASIDRFGAKHEAFDLPIPLLYTCASGRDHPMFPDDGSTLMNPIGEFEKASRPTTYAWRDHWIVASTLSYAFNNHGASTVSCWYCAPVRPFPRQIGDKGDGSRRMDVSILRAPFPITEDTGLTSFSTCSLGHTDDPPFMPPYNGDPSQAMVRLMNSFRMKPGWIVWDGYLHVWVNSLYWKQLPDANDDFRYAIGGVPATLELELFKAYRVYYEQLRCELPYPYAGPVLWPDQCDPRFPLPSDPRYGAYV</sequence>
<dbReference type="RefSeq" id="WP_034529318.1">
    <property type="nucleotide sequence ID" value="NZ_JGZP01000015.1"/>
</dbReference>